<evidence type="ECO:0000313" key="1">
    <source>
        <dbReference type="EMBL" id="CEK72740.1"/>
    </source>
</evidence>
<protein>
    <submittedName>
        <fullName evidence="1">Uncharacterized protein</fullName>
    </submittedName>
</protein>
<dbReference type="AlphaFoldDB" id="A0A0B6ZYA7"/>
<name>A0A0B6ZYA7_9EUPU</name>
<organism evidence="1">
    <name type="scientific">Arion vulgaris</name>
    <dbReference type="NCBI Taxonomy" id="1028688"/>
    <lineage>
        <taxon>Eukaryota</taxon>
        <taxon>Metazoa</taxon>
        <taxon>Spiralia</taxon>
        <taxon>Lophotrochozoa</taxon>
        <taxon>Mollusca</taxon>
        <taxon>Gastropoda</taxon>
        <taxon>Heterobranchia</taxon>
        <taxon>Euthyneura</taxon>
        <taxon>Panpulmonata</taxon>
        <taxon>Eupulmonata</taxon>
        <taxon>Stylommatophora</taxon>
        <taxon>Helicina</taxon>
        <taxon>Arionoidea</taxon>
        <taxon>Arionidae</taxon>
        <taxon>Arion</taxon>
    </lineage>
</organism>
<sequence length="62" mass="7244">MLHLSVSPLCSCDTSEQFANHFLLDCLLHRQYKSKYTGTTIQTFSNVWKKKFNSPNINSYKE</sequence>
<accession>A0A0B6ZYA7</accession>
<reference evidence="1" key="1">
    <citation type="submission" date="2014-12" db="EMBL/GenBank/DDBJ databases">
        <title>Insight into the proteome of Arion vulgaris.</title>
        <authorList>
            <person name="Aradska J."/>
            <person name="Bulat T."/>
            <person name="Smidak R."/>
            <person name="Sarate P."/>
            <person name="Gangsoo J."/>
            <person name="Sialana F."/>
            <person name="Bilban M."/>
            <person name="Lubec G."/>
        </authorList>
    </citation>
    <scope>NUCLEOTIDE SEQUENCE</scope>
    <source>
        <tissue evidence="1">Skin</tissue>
    </source>
</reference>
<dbReference type="EMBL" id="HACG01025875">
    <property type="protein sequence ID" value="CEK72740.1"/>
    <property type="molecule type" value="Transcribed_RNA"/>
</dbReference>
<proteinExistence type="predicted"/>
<gene>
    <name evidence="1" type="primary">ORF83739</name>
</gene>